<keyword evidence="2" id="KW-0472">Membrane</keyword>
<dbReference type="EMBL" id="CP086714">
    <property type="protein sequence ID" value="WOO77071.1"/>
    <property type="molecule type" value="Genomic_DNA"/>
</dbReference>
<feature type="region of interest" description="Disordered" evidence="1">
    <location>
        <begin position="193"/>
        <end position="256"/>
    </location>
</feature>
<feature type="compositionally biased region" description="Basic and acidic residues" evidence="1">
    <location>
        <begin position="199"/>
        <end position="210"/>
    </location>
</feature>
<organism evidence="3 4">
    <name type="scientific">Vanrija pseudolonga</name>
    <dbReference type="NCBI Taxonomy" id="143232"/>
    <lineage>
        <taxon>Eukaryota</taxon>
        <taxon>Fungi</taxon>
        <taxon>Dikarya</taxon>
        <taxon>Basidiomycota</taxon>
        <taxon>Agaricomycotina</taxon>
        <taxon>Tremellomycetes</taxon>
        <taxon>Trichosporonales</taxon>
        <taxon>Trichosporonaceae</taxon>
        <taxon>Vanrija</taxon>
    </lineage>
</organism>
<dbReference type="AlphaFoldDB" id="A0AAF0Y3S0"/>
<feature type="region of interest" description="Disordered" evidence="1">
    <location>
        <begin position="1"/>
        <end position="27"/>
    </location>
</feature>
<dbReference type="Proteomes" id="UP000827549">
    <property type="component" value="Chromosome 1"/>
</dbReference>
<evidence type="ECO:0000256" key="2">
    <source>
        <dbReference type="SAM" id="Phobius"/>
    </source>
</evidence>
<protein>
    <submittedName>
        <fullName evidence="3">Uncharacterized protein</fullName>
    </submittedName>
</protein>
<keyword evidence="4" id="KW-1185">Reference proteome</keyword>
<evidence type="ECO:0000313" key="4">
    <source>
        <dbReference type="Proteomes" id="UP000827549"/>
    </source>
</evidence>
<dbReference type="RefSeq" id="XP_062623103.1">
    <property type="nucleotide sequence ID" value="XM_062767119.1"/>
</dbReference>
<evidence type="ECO:0000256" key="1">
    <source>
        <dbReference type="SAM" id="MobiDB-lite"/>
    </source>
</evidence>
<proteinExistence type="predicted"/>
<accession>A0AAF0Y3S0</accession>
<sequence length="297" mass="31597">MSSTNTTIPSSSSTALPNATTTAGGANSTTPAVNFPLTITADTSVKQCGYLDFRWTGSAPPFTFYLLNSSHIEASLNFTSGRVNSSSWIRARYPPATNVNLVVVDAQNARATSNPVHILEGTDACMPSSYQSRPAARGPSAGTIAGAVFAGVFLLCIFYCVCRRRVVAARYAHAENARRAARAAEVPTTDPEIIRLNSRARERERERDQEENVALMSAAAAPARPAPPRRLTGEPDPDDVAPPYSPADATKYPPPPIYQGMGAAAMSVRRPVYGRTTVILKLQGSRAAKKAVSTAPT</sequence>
<dbReference type="GeneID" id="87803925"/>
<name>A0AAF0Y3S0_9TREE</name>
<keyword evidence="2" id="KW-1133">Transmembrane helix</keyword>
<reference evidence="3" key="1">
    <citation type="submission" date="2023-10" db="EMBL/GenBank/DDBJ databases">
        <authorList>
            <person name="Noh H."/>
        </authorList>
    </citation>
    <scope>NUCLEOTIDE SEQUENCE</scope>
    <source>
        <strain evidence="3">DUCC4014</strain>
    </source>
</reference>
<evidence type="ECO:0000313" key="3">
    <source>
        <dbReference type="EMBL" id="WOO77071.1"/>
    </source>
</evidence>
<feature type="transmembrane region" description="Helical" evidence="2">
    <location>
        <begin position="141"/>
        <end position="161"/>
    </location>
</feature>
<keyword evidence="2" id="KW-0812">Transmembrane</keyword>
<gene>
    <name evidence="3" type="ORF">LOC62_01G000667</name>
</gene>